<dbReference type="Proteomes" id="UP001211005">
    <property type="component" value="Chromosome"/>
</dbReference>
<dbReference type="EMBL" id="CP114767">
    <property type="protein sequence ID" value="WBA40215.1"/>
    <property type="molecule type" value="Genomic_DNA"/>
</dbReference>
<feature type="transmembrane region" description="Helical" evidence="1">
    <location>
        <begin position="108"/>
        <end position="127"/>
    </location>
</feature>
<feature type="transmembrane region" description="Helical" evidence="1">
    <location>
        <begin position="80"/>
        <end position="101"/>
    </location>
</feature>
<feature type="transmembrane region" description="Helical" evidence="1">
    <location>
        <begin position="301"/>
        <end position="320"/>
    </location>
</feature>
<keyword evidence="1" id="KW-1133">Transmembrane helix</keyword>
<keyword evidence="1" id="KW-0812">Transmembrane</keyword>
<feature type="transmembrane region" description="Helical" evidence="1">
    <location>
        <begin position="204"/>
        <end position="228"/>
    </location>
</feature>
<keyword evidence="1" id="KW-0472">Membrane</keyword>
<name>A0ABY7LNB9_9BACT</name>
<reference evidence="2 3" key="1">
    <citation type="submission" date="2022-12" db="EMBL/GenBank/DDBJ databases">
        <title>Hymenobacter canadensis sp. nov. isolated from lake water of the Cambridge Bay, Canada.</title>
        <authorList>
            <person name="Kim W.H."/>
            <person name="Lee Y.M."/>
        </authorList>
    </citation>
    <scope>NUCLEOTIDE SEQUENCE [LARGE SCALE GENOMIC DNA]</scope>
    <source>
        <strain evidence="2 3">PAMC 29467</strain>
    </source>
</reference>
<gene>
    <name evidence="2" type="ORF">O3303_10255</name>
</gene>
<feature type="transmembrane region" description="Helical" evidence="1">
    <location>
        <begin position="353"/>
        <end position="371"/>
    </location>
</feature>
<sequence length="512" mass="56995">MRLSFRLSAFWLPLLALLAVVAVRLHGLGQVALPDYDSVRNWQIVQEVAHGNLRNLFHHGSPGFSLLYAPVAWLTSDYHVFQGLNALVAVAALGWLVQWVAREWRLTAPETALLLLFTGTSVFLTFSGRDFTMGSWSLLLFVGLLRAHYRRLQQPSATALLRAAVWLAAGLSINYKFLLTLPILLMLELLYGGRLLWQWRNLGRVLLVLAAPYVLLGALGAAGGVPWYRWPAVYYNLVFPGAQNAAGRTGHLRFDGLYYLRFLRDFESPGLGPGLAAALWLLGRRLRPLAGPRWPWPAPGLALYLAVWAGCFLVGMSLLLKAPRGLLLAYPLLYVLAFWGGRQLLRHWASPVAGQWLLAASVLLAVAFNLLRIQREIYAYAPTRYGQVAAWLQQQQPGPVRVASTLSLGVAPFLTAADTVSVIVKEADLAQARRQGMQYVLLDASWRVVNATAFDSLRRQPPLAAWPEPLLTSPLLFLEHSEYTGLGYEATLQLQRAAALEPRQLRVYRLQP</sequence>
<dbReference type="RefSeq" id="WP_269558325.1">
    <property type="nucleotide sequence ID" value="NZ_CP114767.1"/>
</dbReference>
<feature type="transmembrane region" description="Helical" evidence="1">
    <location>
        <begin position="325"/>
        <end position="341"/>
    </location>
</feature>
<evidence type="ECO:0000256" key="1">
    <source>
        <dbReference type="SAM" id="Phobius"/>
    </source>
</evidence>
<evidence type="ECO:0008006" key="4">
    <source>
        <dbReference type="Google" id="ProtNLM"/>
    </source>
</evidence>
<organism evidence="2 3">
    <name type="scientific">Hymenobacter canadensis</name>
    <dbReference type="NCBI Taxonomy" id="2999067"/>
    <lineage>
        <taxon>Bacteria</taxon>
        <taxon>Pseudomonadati</taxon>
        <taxon>Bacteroidota</taxon>
        <taxon>Cytophagia</taxon>
        <taxon>Cytophagales</taxon>
        <taxon>Hymenobacteraceae</taxon>
        <taxon>Hymenobacter</taxon>
    </lineage>
</organism>
<proteinExistence type="predicted"/>
<protein>
    <recommendedName>
        <fullName evidence="4">Glycosyltransferase RgtA/B/C/D-like domain-containing protein</fullName>
    </recommendedName>
</protein>
<keyword evidence="3" id="KW-1185">Reference proteome</keyword>
<evidence type="ECO:0000313" key="3">
    <source>
        <dbReference type="Proteomes" id="UP001211005"/>
    </source>
</evidence>
<evidence type="ECO:0000313" key="2">
    <source>
        <dbReference type="EMBL" id="WBA40215.1"/>
    </source>
</evidence>
<accession>A0ABY7LNB9</accession>